<feature type="domain" description="HTH tetR-type" evidence="6">
    <location>
        <begin position="17"/>
        <end position="77"/>
    </location>
</feature>
<gene>
    <name evidence="7" type="ORF">E0H75_33580</name>
</gene>
<dbReference type="InterPro" id="IPR023772">
    <property type="entry name" value="DNA-bd_HTH_TetR-type_CS"/>
</dbReference>
<dbReference type="InterPro" id="IPR050109">
    <property type="entry name" value="HTH-type_TetR-like_transc_reg"/>
</dbReference>
<dbReference type="Gene3D" id="1.10.10.60">
    <property type="entry name" value="Homeodomain-like"/>
    <property type="match status" value="1"/>
</dbReference>
<dbReference type="SUPFAM" id="SSF48498">
    <property type="entry name" value="Tetracyclin repressor-like, C-terminal domain"/>
    <property type="match status" value="1"/>
</dbReference>
<evidence type="ECO:0000256" key="4">
    <source>
        <dbReference type="PROSITE-ProRule" id="PRU00335"/>
    </source>
</evidence>
<evidence type="ECO:0000256" key="1">
    <source>
        <dbReference type="ARBA" id="ARBA00023015"/>
    </source>
</evidence>
<dbReference type="RefSeq" id="WP_131517736.1">
    <property type="nucleotide sequence ID" value="NZ_SJKD01000009.1"/>
</dbReference>
<dbReference type="PROSITE" id="PS50977">
    <property type="entry name" value="HTH_TETR_2"/>
    <property type="match status" value="1"/>
</dbReference>
<reference evidence="7 8" key="1">
    <citation type="submission" date="2019-02" db="EMBL/GenBank/DDBJ databases">
        <title>Kribbella capetownensis sp. nov. and Kribbella speibonae sp. nov., isolated from soil.</title>
        <authorList>
            <person name="Curtis S.M."/>
            <person name="Norton I."/>
            <person name="Everest G.J."/>
            <person name="Meyers P.R."/>
        </authorList>
    </citation>
    <scope>NUCLEOTIDE SEQUENCE [LARGE SCALE GENOMIC DNA]</scope>
    <source>
        <strain evidence="7 8">YM53</strain>
    </source>
</reference>
<dbReference type="InterPro" id="IPR011075">
    <property type="entry name" value="TetR_C"/>
</dbReference>
<dbReference type="PROSITE" id="PS01081">
    <property type="entry name" value="HTH_TETR_1"/>
    <property type="match status" value="1"/>
</dbReference>
<dbReference type="Proteomes" id="UP000293342">
    <property type="component" value="Unassembled WGS sequence"/>
</dbReference>
<dbReference type="EMBL" id="SJKD01000009">
    <property type="protein sequence ID" value="TCC44505.1"/>
    <property type="molecule type" value="Genomic_DNA"/>
</dbReference>
<feature type="region of interest" description="Disordered" evidence="5">
    <location>
        <begin position="203"/>
        <end position="223"/>
    </location>
</feature>
<dbReference type="AlphaFoldDB" id="A0A4R0JR37"/>
<dbReference type="InterPro" id="IPR001647">
    <property type="entry name" value="HTH_TetR"/>
</dbReference>
<evidence type="ECO:0000313" key="8">
    <source>
        <dbReference type="Proteomes" id="UP000293342"/>
    </source>
</evidence>
<keyword evidence="1" id="KW-0805">Transcription regulation</keyword>
<dbReference type="Pfam" id="PF16859">
    <property type="entry name" value="TetR_C_11"/>
    <property type="match status" value="1"/>
</dbReference>
<evidence type="ECO:0000259" key="6">
    <source>
        <dbReference type="PROSITE" id="PS50977"/>
    </source>
</evidence>
<keyword evidence="3" id="KW-0804">Transcription</keyword>
<dbReference type="PRINTS" id="PR00455">
    <property type="entry name" value="HTHTETR"/>
</dbReference>
<dbReference type="InterPro" id="IPR036271">
    <property type="entry name" value="Tet_transcr_reg_TetR-rel_C_sf"/>
</dbReference>
<comment type="caution">
    <text evidence="7">The sequence shown here is derived from an EMBL/GenBank/DDBJ whole genome shotgun (WGS) entry which is preliminary data.</text>
</comment>
<dbReference type="InterPro" id="IPR009057">
    <property type="entry name" value="Homeodomain-like_sf"/>
</dbReference>
<dbReference type="Gene3D" id="1.10.357.10">
    <property type="entry name" value="Tetracycline Repressor, domain 2"/>
    <property type="match status" value="1"/>
</dbReference>
<organism evidence="7 8">
    <name type="scientific">Kribbella capetownensis</name>
    <dbReference type="NCBI Taxonomy" id="1572659"/>
    <lineage>
        <taxon>Bacteria</taxon>
        <taxon>Bacillati</taxon>
        <taxon>Actinomycetota</taxon>
        <taxon>Actinomycetes</taxon>
        <taxon>Propionibacteriales</taxon>
        <taxon>Kribbellaceae</taxon>
        <taxon>Kribbella</taxon>
    </lineage>
</organism>
<evidence type="ECO:0000256" key="2">
    <source>
        <dbReference type="ARBA" id="ARBA00023125"/>
    </source>
</evidence>
<dbReference type="OrthoDB" id="9796019at2"/>
<keyword evidence="2 4" id="KW-0238">DNA-binding</keyword>
<evidence type="ECO:0000256" key="5">
    <source>
        <dbReference type="SAM" id="MobiDB-lite"/>
    </source>
</evidence>
<feature type="DNA-binding region" description="H-T-H motif" evidence="4">
    <location>
        <begin position="40"/>
        <end position="59"/>
    </location>
</feature>
<dbReference type="PANTHER" id="PTHR30055">
    <property type="entry name" value="HTH-TYPE TRANSCRIPTIONAL REGULATOR RUTR"/>
    <property type="match status" value="1"/>
</dbReference>
<dbReference type="GO" id="GO:0003700">
    <property type="term" value="F:DNA-binding transcription factor activity"/>
    <property type="evidence" value="ECO:0007669"/>
    <property type="project" value="TreeGrafter"/>
</dbReference>
<name>A0A4R0JR37_9ACTN</name>
<evidence type="ECO:0000256" key="3">
    <source>
        <dbReference type="ARBA" id="ARBA00023163"/>
    </source>
</evidence>
<dbReference type="SUPFAM" id="SSF46689">
    <property type="entry name" value="Homeodomain-like"/>
    <property type="match status" value="1"/>
</dbReference>
<dbReference type="Pfam" id="PF00440">
    <property type="entry name" value="TetR_N"/>
    <property type="match status" value="1"/>
</dbReference>
<proteinExistence type="predicted"/>
<evidence type="ECO:0000313" key="7">
    <source>
        <dbReference type="EMBL" id="TCC44505.1"/>
    </source>
</evidence>
<sequence>MGINHGVRPRRGRPRDPDAEPRIRRYAVQLLLERGFDGMTVDDVAEAAGVGKATIYRRWASKELLANDAMAELFDIQIPDADTGSIAGDLRQVYADALAFVNSENGLALIRLAVTEANRDERSARIYREFLDHRIGLTRDALERARKRGEPIRSTADPVLMVQWLAGVFVIRALTGEPMPAPEDADRLVEFTLRCIMDRGSGVNPGANGQAGHGQFGDPADPA</sequence>
<protein>
    <submittedName>
        <fullName evidence="7">TetR/AcrR family transcriptional regulator</fullName>
    </submittedName>
</protein>
<dbReference type="GO" id="GO:0000976">
    <property type="term" value="F:transcription cis-regulatory region binding"/>
    <property type="evidence" value="ECO:0007669"/>
    <property type="project" value="TreeGrafter"/>
</dbReference>
<keyword evidence="8" id="KW-1185">Reference proteome</keyword>
<accession>A0A4R0JR37</accession>
<dbReference type="PANTHER" id="PTHR30055:SF148">
    <property type="entry name" value="TETR-FAMILY TRANSCRIPTIONAL REGULATOR"/>
    <property type="match status" value="1"/>
</dbReference>